<feature type="region of interest" description="Disordered" evidence="1">
    <location>
        <begin position="277"/>
        <end position="299"/>
    </location>
</feature>
<feature type="compositionally biased region" description="Basic and acidic residues" evidence="1">
    <location>
        <begin position="71"/>
        <end position="100"/>
    </location>
</feature>
<protein>
    <submittedName>
        <fullName evidence="2">MATH and LRR domain-containing protein PFE0570w-like</fullName>
    </submittedName>
</protein>
<evidence type="ECO:0000313" key="2">
    <source>
        <dbReference type="RefSeq" id="XP_028139921.1"/>
    </source>
</evidence>
<dbReference type="Pfam" id="PF13975">
    <property type="entry name" value="gag-asp_proteas"/>
    <property type="match status" value="1"/>
</dbReference>
<dbReference type="InParanoid" id="A0A6P7FUC8"/>
<feature type="compositionally biased region" description="Basic and acidic residues" evidence="1">
    <location>
        <begin position="285"/>
        <end position="299"/>
    </location>
</feature>
<evidence type="ECO:0000256" key="1">
    <source>
        <dbReference type="SAM" id="MobiDB-lite"/>
    </source>
</evidence>
<name>A0A6P7FUC8_DIAVI</name>
<dbReference type="RefSeq" id="XP_028139921.1">
    <property type="nucleotide sequence ID" value="XM_028284120.1"/>
</dbReference>
<organism evidence="2">
    <name type="scientific">Diabrotica virgifera virgifera</name>
    <name type="common">western corn rootworm</name>
    <dbReference type="NCBI Taxonomy" id="50390"/>
    <lineage>
        <taxon>Eukaryota</taxon>
        <taxon>Metazoa</taxon>
        <taxon>Ecdysozoa</taxon>
        <taxon>Arthropoda</taxon>
        <taxon>Hexapoda</taxon>
        <taxon>Insecta</taxon>
        <taxon>Pterygota</taxon>
        <taxon>Neoptera</taxon>
        <taxon>Endopterygota</taxon>
        <taxon>Coleoptera</taxon>
        <taxon>Polyphaga</taxon>
        <taxon>Cucujiformia</taxon>
        <taxon>Chrysomeloidea</taxon>
        <taxon>Chrysomelidae</taxon>
        <taxon>Galerucinae</taxon>
        <taxon>Diabroticina</taxon>
        <taxon>Diabroticites</taxon>
        <taxon>Diabrotica</taxon>
    </lineage>
</organism>
<dbReference type="Gene3D" id="2.40.70.10">
    <property type="entry name" value="Acid Proteases"/>
    <property type="match status" value="1"/>
</dbReference>
<feature type="compositionally biased region" description="Basic and acidic residues" evidence="1">
    <location>
        <begin position="54"/>
        <end position="64"/>
    </location>
</feature>
<dbReference type="AlphaFoldDB" id="A0A6P7FUC8"/>
<dbReference type="SUPFAM" id="SSF50630">
    <property type="entry name" value="Acid proteases"/>
    <property type="match status" value="1"/>
</dbReference>
<proteinExistence type="predicted"/>
<dbReference type="InterPro" id="IPR021109">
    <property type="entry name" value="Peptidase_aspartic_dom_sf"/>
</dbReference>
<feature type="compositionally biased region" description="Basic and acidic residues" evidence="1">
    <location>
        <begin position="1"/>
        <end position="43"/>
    </location>
</feature>
<reference evidence="2" key="1">
    <citation type="submission" date="2025-08" db="UniProtKB">
        <authorList>
            <consortium name="RefSeq"/>
        </authorList>
    </citation>
    <scope>IDENTIFICATION</scope>
    <source>
        <tissue evidence="2">Whole insect</tissue>
    </source>
</reference>
<feature type="region of interest" description="Disordered" evidence="1">
    <location>
        <begin position="1"/>
        <end position="133"/>
    </location>
</feature>
<accession>A0A6P7FUC8</accession>
<feature type="compositionally biased region" description="Basic and acidic residues" evidence="1">
    <location>
        <begin position="113"/>
        <end position="123"/>
    </location>
</feature>
<gene>
    <name evidence="2" type="primary">LOC114334101</name>
</gene>
<sequence length="299" mass="36179">MRERGIRRSQDNYRQRENRDYRDRRQNFRRDFTRRENENRDNGRGNYEQSNRQWNEDRYRENQNRKNTRTNQEDRNDNRRNEQENRGNRYGSDRQRENRRAVNNTQIYEYEDERQSDGRRSEEEQQAFCSRKRSLKTKEQTGIFCHPKEFIKLTGKNDKRSGSNLKFVDSFINEKLIKIMIDTGSEITLINRKLIEEADLTNLIYKISRVTLVGANKRTLATINEGIRKKVRLGKKFYALQCVIMTNMMHDMIVGVDELSEKYMVIDFQNNTMKITEEKEEEQDIISKDREERGESSRR</sequence>
<dbReference type="CDD" id="cd00303">
    <property type="entry name" value="retropepsin_like"/>
    <property type="match status" value="1"/>
</dbReference>